<evidence type="ECO:0000313" key="1">
    <source>
        <dbReference type="EMBL" id="CAD7222314.1"/>
    </source>
</evidence>
<protein>
    <submittedName>
        <fullName evidence="1">Uncharacterized protein</fullName>
    </submittedName>
</protein>
<reference evidence="1" key="1">
    <citation type="submission" date="2020-11" db="EMBL/GenBank/DDBJ databases">
        <authorList>
            <person name="Tran Van P."/>
        </authorList>
    </citation>
    <scope>NUCLEOTIDE SEQUENCE</scope>
</reference>
<dbReference type="Gene3D" id="2.30.29.30">
    <property type="entry name" value="Pleckstrin-homology domain (PH domain)/Phosphotyrosine-binding domain (PTB)"/>
    <property type="match status" value="1"/>
</dbReference>
<dbReference type="EMBL" id="OB660045">
    <property type="protein sequence ID" value="CAD7222314.1"/>
    <property type="molecule type" value="Genomic_DNA"/>
</dbReference>
<gene>
    <name evidence="1" type="ORF">CTOB1V02_LOCUS325</name>
</gene>
<dbReference type="InterPro" id="IPR011993">
    <property type="entry name" value="PH-like_dom_sf"/>
</dbReference>
<proteinExistence type="predicted"/>
<accession>A0A7R8ZG68</accession>
<name>A0A7R8ZG68_9CRUS</name>
<sequence>MVTIDEGPGAKPEFLGISRNPLRKVEFSDFMSTSGIEMIQRPRRVKENNAHQNRMGHLYITENYFAFYSNLFGYVTRFILKCFARKVLKS</sequence>
<organism evidence="1">
    <name type="scientific">Cyprideis torosa</name>
    <dbReference type="NCBI Taxonomy" id="163714"/>
    <lineage>
        <taxon>Eukaryota</taxon>
        <taxon>Metazoa</taxon>
        <taxon>Ecdysozoa</taxon>
        <taxon>Arthropoda</taxon>
        <taxon>Crustacea</taxon>
        <taxon>Oligostraca</taxon>
        <taxon>Ostracoda</taxon>
        <taxon>Podocopa</taxon>
        <taxon>Podocopida</taxon>
        <taxon>Cytherocopina</taxon>
        <taxon>Cytheroidea</taxon>
        <taxon>Cytherideidae</taxon>
        <taxon>Cyprideis</taxon>
    </lineage>
</organism>
<dbReference type="AlphaFoldDB" id="A0A7R8ZG68"/>